<keyword evidence="3 7" id="KW-0479">Metal-binding</keyword>
<dbReference type="PANTHER" id="PTHR30600">
    <property type="entry name" value="CYTOCHROME C PEROXIDASE-RELATED"/>
    <property type="match status" value="1"/>
</dbReference>
<feature type="domain" description="Cytochrome c" evidence="8">
    <location>
        <begin position="339"/>
        <end position="476"/>
    </location>
</feature>
<dbReference type="InterPro" id="IPR051395">
    <property type="entry name" value="Cytochrome_c_Peroxidase/MauG"/>
</dbReference>
<dbReference type="Proteomes" id="UP000256708">
    <property type="component" value="Unassembled WGS sequence"/>
</dbReference>
<evidence type="ECO:0000313" key="10">
    <source>
        <dbReference type="Proteomes" id="UP000256708"/>
    </source>
</evidence>
<reference evidence="10" key="1">
    <citation type="submission" date="2018-08" db="EMBL/GenBank/DDBJ databases">
        <authorList>
            <person name="Liu Z.-W."/>
            <person name="Du Z.-J."/>
        </authorList>
    </citation>
    <scope>NUCLEOTIDE SEQUENCE [LARGE SCALE GENOMIC DNA]</scope>
    <source>
        <strain evidence="10">H4X</strain>
    </source>
</reference>
<sequence length="667" mass="73989">MDYKSPQPHKRQIMPLLLLVSMCLFGSVVLSSFKAETVAATNQVAGSVRQKLLQDLDALKKQAGVFTGSLRQFEQQQVRVEQVREAFYQLKHAYKKTEHLVEYLDPELAKSLNGAPIPKVAVEHQPYLALHFQEPTHVTFQPEGLQVLEELLFAEELAPGPQQEALLLAFRLEEKISLFNNNLRNQPLTDRQLLESLREQLVRAMTMGITGFDTPAAGHSLAYTATSLEPVLQTLRLYRENASGQVQARCSESVKLVQDAQAYLQQHPDFDSFNRLYFIRELADPAYASLTTLQHLLLQQTQVADLSKPVNDLSYSLFDDRFLQPAFYAKQDRSNANPELVMLGKVLFFDPVLSSNNQRSCASCHAPSKAFTDGQVRSLAFDAKGKTLRNSPTLLNAVYSTAYFWDGRAQYLQDQVPDVVNKAEELHGNYEQVTEKLQQSAEYRQLFKRAFKSQPENSVSTNTINRAIAAYVQSLVALNSPFDQYMRRQTNEYSEAAIRGANLFMGKAGCATCHFAPAFNGTVPPRFLESETEVLGVPATADLTNTTLDADAGRGGVIGAAAFQYSFKTPTVRNAALTAPYMHNGVFSTLGEIVDFYDAGGGAGIGLTVPNQTLPPSPLNLTTEEKQDLVVFMNSLMDTTATTSVPKRLPSFPKGSELNKRIVGGQY</sequence>
<dbReference type="InterPro" id="IPR038352">
    <property type="entry name" value="Imelysin_sf"/>
</dbReference>
<evidence type="ECO:0000256" key="7">
    <source>
        <dbReference type="PROSITE-ProRule" id="PRU00433"/>
    </source>
</evidence>
<dbReference type="GO" id="GO:0046872">
    <property type="term" value="F:metal ion binding"/>
    <property type="evidence" value="ECO:0007669"/>
    <property type="project" value="UniProtKB-KW"/>
</dbReference>
<dbReference type="Pfam" id="PF03150">
    <property type="entry name" value="CCP_MauG"/>
    <property type="match status" value="1"/>
</dbReference>
<dbReference type="SUPFAM" id="SSF46626">
    <property type="entry name" value="Cytochrome c"/>
    <property type="match status" value="2"/>
</dbReference>
<evidence type="ECO:0000313" key="9">
    <source>
        <dbReference type="EMBL" id="RDV15389.1"/>
    </source>
</evidence>
<feature type="domain" description="Cytochrome c" evidence="8">
    <location>
        <begin position="495"/>
        <end position="637"/>
    </location>
</feature>
<evidence type="ECO:0000256" key="1">
    <source>
        <dbReference type="ARBA" id="ARBA00004196"/>
    </source>
</evidence>
<comment type="subcellular location">
    <subcellularLocation>
        <location evidence="1">Cell envelope</location>
    </subcellularLocation>
</comment>
<dbReference type="GO" id="GO:0009055">
    <property type="term" value="F:electron transfer activity"/>
    <property type="evidence" value="ECO:0007669"/>
    <property type="project" value="InterPro"/>
</dbReference>
<evidence type="ECO:0000256" key="5">
    <source>
        <dbReference type="ARBA" id="ARBA00023002"/>
    </source>
</evidence>
<dbReference type="Gene3D" id="1.10.760.10">
    <property type="entry name" value="Cytochrome c-like domain"/>
    <property type="match status" value="2"/>
</dbReference>
<dbReference type="PROSITE" id="PS51007">
    <property type="entry name" value="CYTC"/>
    <property type="match status" value="2"/>
</dbReference>
<evidence type="ECO:0000256" key="2">
    <source>
        <dbReference type="ARBA" id="ARBA00022617"/>
    </source>
</evidence>
<proteinExistence type="predicted"/>
<keyword evidence="2 7" id="KW-0349">Heme</keyword>
<dbReference type="OrthoDB" id="9805202at2"/>
<dbReference type="InterPro" id="IPR036909">
    <property type="entry name" value="Cyt_c-like_dom_sf"/>
</dbReference>
<evidence type="ECO:0000259" key="8">
    <source>
        <dbReference type="PROSITE" id="PS51007"/>
    </source>
</evidence>
<evidence type="ECO:0000256" key="4">
    <source>
        <dbReference type="ARBA" id="ARBA00022729"/>
    </source>
</evidence>
<keyword evidence="10" id="KW-1185">Reference proteome</keyword>
<dbReference type="PANTHER" id="PTHR30600:SF10">
    <property type="entry name" value="BLL6722 PROTEIN"/>
    <property type="match status" value="1"/>
</dbReference>
<comment type="caution">
    <text evidence="9">The sequence shown here is derived from an EMBL/GenBank/DDBJ whole genome shotgun (WGS) entry which is preliminary data.</text>
</comment>
<accession>A0A3D8LD66</accession>
<dbReference type="GO" id="GO:0030313">
    <property type="term" value="C:cell envelope"/>
    <property type="evidence" value="ECO:0007669"/>
    <property type="project" value="UniProtKB-SubCell"/>
</dbReference>
<dbReference type="EMBL" id="QRGR01000009">
    <property type="protein sequence ID" value="RDV15389.1"/>
    <property type="molecule type" value="Genomic_DNA"/>
</dbReference>
<protein>
    <recommendedName>
        <fullName evidence="8">Cytochrome c domain-containing protein</fullName>
    </recommendedName>
</protein>
<dbReference type="InterPro" id="IPR004852">
    <property type="entry name" value="Di-haem_cyt_c_peroxidsae"/>
</dbReference>
<dbReference type="GO" id="GO:0004130">
    <property type="term" value="F:cytochrome-c peroxidase activity"/>
    <property type="evidence" value="ECO:0007669"/>
    <property type="project" value="TreeGrafter"/>
</dbReference>
<dbReference type="GO" id="GO:0020037">
    <property type="term" value="F:heme binding"/>
    <property type="evidence" value="ECO:0007669"/>
    <property type="project" value="InterPro"/>
</dbReference>
<dbReference type="Gene3D" id="1.20.1420.20">
    <property type="entry name" value="M75 peptidase, HXXE motif"/>
    <property type="match status" value="1"/>
</dbReference>
<keyword evidence="5" id="KW-0560">Oxidoreductase</keyword>
<keyword evidence="6 7" id="KW-0408">Iron</keyword>
<evidence type="ECO:0000256" key="3">
    <source>
        <dbReference type="ARBA" id="ARBA00022723"/>
    </source>
</evidence>
<dbReference type="InterPro" id="IPR009056">
    <property type="entry name" value="Cyt_c-like_dom"/>
</dbReference>
<dbReference type="RefSeq" id="WP_115565407.1">
    <property type="nucleotide sequence ID" value="NZ_QRGR01000009.1"/>
</dbReference>
<organism evidence="9 10">
    <name type="scientific">Pontibacter diazotrophicus</name>
    <dbReference type="NCBI Taxonomy" id="1400979"/>
    <lineage>
        <taxon>Bacteria</taxon>
        <taxon>Pseudomonadati</taxon>
        <taxon>Bacteroidota</taxon>
        <taxon>Cytophagia</taxon>
        <taxon>Cytophagales</taxon>
        <taxon>Hymenobacteraceae</taxon>
        <taxon>Pontibacter</taxon>
    </lineage>
</organism>
<name>A0A3D8LD66_9BACT</name>
<gene>
    <name evidence="9" type="ORF">DXT99_10050</name>
</gene>
<dbReference type="AlphaFoldDB" id="A0A3D8LD66"/>
<keyword evidence="4" id="KW-0732">Signal</keyword>
<evidence type="ECO:0000256" key="6">
    <source>
        <dbReference type="ARBA" id="ARBA00023004"/>
    </source>
</evidence>